<protein>
    <submittedName>
        <fullName evidence="2">VWA domain-containing protein</fullName>
    </submittedName>
</protein>
<accession>A0A4U0EQK3</accession>
<dbReference type="Proteomes" id="UP000307657">
    <property type="component" value="Unassembled WGS sequence"/>
</dbReference>
<dbReference type="RefSeq" id="WP_136844593.1">
    <property type="nucleotide sequence ID" value="NZ_SUPL01000007.1"/>
</dbReference>
<keyword evidence="3" id="KW-1185">Reference proteome</keyword>
<reference evidence="2 3" key="1">
    <citation type="submission" date="2019-04" db="EMBL/GenBank/DDBJ databases">
        <title>Lacinutrix sp. nov., isolated from marine water.</title>
        <authorList>
            <person name="Kim W."/>
        </authorList>
    </citation>
    <scope>NUCLEOTIDE SEQUENCE [LARGE SCALE GENOMIC DNA]</scope>
    <source>
        <strain evidence="2 3">CAU 1491</strain>
    </source>
</reference>
<name>A0A4U0EQK3_9FLAO</name>
<evidence type="ECO:0000313" key="2">
    <source>
        <dbReference type="EMBL" id="TJY33414.1"/>
    </source>
</evidence>
<evidence type="ECO:0000256" key="1">
    <source>
        <dbReference type="SAM" id="Phobius"/>
    </source>
</evidence>
<dbReference type="InterPro" id="IPR036465">
    <property type="entry name" value="vWFA_dom_sf"/>
</dbReference>
<gene>
    <name evidence="2" type="ORF">E5167_13010</name>
</gene>
<dbReference type="PANTHER" id="PTHR37947:SF1">
    <property type="entry name" value="BLL2462 PROTEIN"/>
    <property type="match status" value="1"/>
</dbReference>
<dbReference type="AlphaFoldDB" id="A0A4U0EQK3"/>
<feature type="transmembrane region" description="Helical" evidence="1">
    <location>
        <begin position="649"/>
        <end position="669"/>
    </location>
</feature>
<proteinExistence type="predicted"/>
<dbReference type="OrthoDB" id="9763076at2"/>
<comment type="caution">
    <text evidence="2">The sequence shown here is derived from an EMBL/GenBank/DDBJ whole genome shotgun (WGS) entry which is preliminary data.</text>
</comment>
<feature type="transmembrane region" description="Helical" evidence="1">
    <location>
        <begin position="33"/>
        <end position="53"/>
    </location>
</feature>
<dbReference type="SUPFAM" id="SSF53300">
    <property type="entry name" value="vWA-like"/>
    <property type="match status" value="1"/>
</dbReference>
<dbReference type="PANTHER" id="PTHR37947">
    <property type="entry name" value="BLL2462 PROTEIN"/>
    <property type="match status" value="1"/>
</dbReference>
<evidence type="ECO:0000313" key="3">
    <source>
        <dbReference type="Proteomes" id="UP000307657"/>
    </source>
</evidence>
<keyword evidence="1" id="KW-0472">Membrane</keyword>
<sequence length="676" mass="76946">MSGSTLIYIILAGITALLLALFQYIYKSKKRKLNPIFSFLRFITIFSVLLLLINPKFEKLTLYNEKPNLVVVVDDSKSIIHLDQDEKTNELLQSLSNNQDLSNKFNLDFYTFGSEFKKLDSLSFNQTQTNYTSVFSSLQQIYKESSSPIILITDGNQTFGRDFEFSAKQYKQPVFSVILGDTITYSDLKIQQLNVNKYAYLKNKFPVEVIAVYNGNTPVSSQLTIKRNNATVYSTNLQFSKINNSHTLNITLPSDKVGINSYTVSLSPLATEKNTVNNSKPFALEVIDQKTNVAIVTSISHPDIGTLKKSIESNEQRSAYVMSPLEYINDKDNYQMVVLYQPNSVFKPVFESLDSDGKNRFIIGGINTDWNFLNSIQDVFKQSITNQEESFQAIYNQNFATFLKGDLNFDNLPPLESEFGSVAFNIPAETLLFKSINNNLVNEALLATYENVGQRGVVLFGEGIWRWRSQSFLDTNSFNQFDDFIGKIVQYVASNKRRNRLTVNYESFYNGSDNIKITAQFFNKNYEFDAAATLEIVVKNLETNNVTTIPFVLQQNSYQVNLNNFPPNDYNFTVRANNGEVTLSGHTKILDYNVEEQFLNANTIKLQRIAQNSSGKSYFIANTSEIVNDLITDSRFATIQKSNKNVVPLIDFKILLVLIILSLTIEWFLRKYNGLI</sequence>
<feature type="transmembrane region" description="Helical" evidence="1">
    <location>
        <begin position="6"/>
        <end position="26"/>
    </location>
</feature>
<organism evidence="2 3">
    <name type="scientific">Pontimicrobium aquaticum</name>
    <dbReference type="NCBI Taxonomy" id="2565367"/>
    <lineage>
        <taxon>Bacteria</taxon>
        <taxon>Pseudomonadati</taxon>
        <taxon>Bacteroidota</taxon>
        <taxon>Flavobacteriia</taxon>
        <taxon>Flavobacteriales</taxon>
        <taxon>Flavobacteriaceae</taxon>
        <taxon>Pontimicrobium</taxon>
    </lineage>
</organism>
<keyword evidence="1" id="KW-0812">Transmembrane</keyword>
<keyword evidence="1" id="KW-1133">Transmembrane helix</keyword>
<dbReference type="EMBL" id="SUPL01000007">
    <property type="protein sequence ID" value="TJY33414.1"/>
    <property type="molecule type" value="Genomic_DNA"/>
</dbReference>